<dbReference type="NCBIfam" id="TIGR03557">
    <property type="entry name" value="F420_G6P_family"/>
    <property type="match status" value="1"/>
</dbReference>
<dbReference type="InterPro" id="IPR019945">
    <property type="entry name" value="F420_G6P_DH-rel"/>
</dbReference>
<dbReference type="Gene3D" id="3.20.20.30">
    <property type="entry name" value="Luciferase-like domain"/>
    <property type="match status" value="1"/>
</dbReference>
<dbReference type="PANTHER" id="PTHR43244">
    <property type="match status" value="1"/>
</dbReference>
<protein>
    <submittedName>
        <fullName evidence="3">F420-dependent oxidoreductase, G6PDH family</fullName>
    </submittedName>
</protein>
<dbReference type="STRING" id="403935.SAMN05216481_10813"/>
<dbReference type="InterPro" id="IPR050564">
    <property type="entry name" value="F420-G6PD/mer"/>
</dbReference>
<evidence type="ECO:0000313" key="3">
    <source>
        <dbReference type="EMBL" id="SEQ43375.1"/>
    </source>
</evidence>
<dbReference type="AlphaFoldDB" id="A0A1H9FZL0"/>
<evidence type="ECO:0000313" key="4">
    <source>
        <dbReference type="Proteomes" id="UP000199055"/>
    </source>
</evidence>
<evidence type="ECO:0000256" key="1">
    <source>
        <dbReference type="ARBA" id="ARBA00023002"/>
    </source>
</evidence>
<dbReference type="InterPro" id="IPR036661">
    <property type="entry name" value="Luciferase-like_sf"/>
</dbReference>
<dbReference type="GO" id="GO:0016705">
    <property type="term" value="F:oxidoreductase activity, acting on paired donors, with incorporation or reduction of molecular oxygen"/>
    <property type="evidence" value="ECO:0007669"/>
    <property type="project" value="InterPro"/>
</dbReference>
<reference evidence="3 4" key="1">
    <citation type="submission" date="2016-10" db="EMBL/GenBank/DDBJ databases">
        <authorList>
            <person name="de Groot N.N."/>
        </authorList>
    </citation>
    <scope>NUCLEOTIDE SEQUENCE [LARGE SCALE GENOMIC DNA]</scope>
    <source>
        <strain evidence="3 4">CGMCC 4.3519</strain>
    </source>
</reference>
<dbReference type="EMBL" id="FOET01000008">
    <property type="protein sequence ID" value="SEQ43375.1"/>
    <property type="molecule type" value="Genomic_DNA"/>
</dbReference>
<dbReference type="CDD" id="cd01097">
    <property type="entry name" value="Tetrahydromethanopterin_reductase"/>
    <property type="match status" value="1"/>
</dbReference>
<feature type="domain" description="Luciferase-like" evidence="2">
    <location>
        <begin position="14"/>
        <end position="295"/>
    </location>
</feature>
<dbReference type="Pfam" id="PF00296">
    <property type="entry name" value="Bac_luciferase"/>
    <property type="match status" value="1"/>
</dbReference>
<dbReference type="RefSeq" id="WP_093659989.1">
    <property type="nucleotide sequence ID" value="NZ_FOET01000008.1"/>
</dbReference>
<organism evidence="3 4">
    <name type="scientific">Streptomyces radiopugnans</name>
    <dbReference type="NCBI Taxonomy" id="403935"/>
    <lineage>
        <taxon>Bacteria</taxon>
        <taxon>Bacillati</taxon>
        <taxon>Actinomycetota</taxon>
        <taxon>Actinomycetes</taxon>
        <taxon>Kitasatosporales</taxon>
        <taxon>Streptomycetaceae</taxon>
        <taxon>Streptomyces</taxon>
    </lineage>
</organism>
<keyword evidence="4" id="KW-1185">Reference proteome</keyword>
<gene>
    <name evidence="3" type="ORF">SAMN05216481_10813</name>
</gene>
<dbReference type="PANTHER" id="PTHR43244:SF1">
    <property type="entry name" value="5,10-METHYLENETETRAHYDROMETHANOPTERIN REDUCTASE"/>
    <property type="match status" value="1"/>
</dbReference>
<proteinExistence type="predicted"/>
<sequence length="323" mass="35192">MTEYGYFLACEDHGPNELVEQARMAEQAGFTSLWISDHYHPWNGVQGHSPFVWSVIGAISRATSLPVQTAVTCPTVRLHPAVVAQAAATSAVMLDGRFRLGVGTGEALNEHILGDRWPQASVRMEMLEEAIGVIRRLLTGEEVSHHGKHYTVENARLYDVPGEPVPIDVSGFGPAAIELAGRVGDGFITTMPDVEGLERFRRSGGGRGSGQGPAFAGTKVCYGTDRDEAVRTVHHRWPNMFLPGELGQVLPTPAHFEQASQLVTEEVVAGSGLPCGDDPDEHVRALREFADSGFDVVHVNQIGPDLRGFFDFYRTDVLPRLKD</sequence>
<accession>A0A1H9FZL0</accession>
<dbReference type="Proteomes" id="UP000199055">
    <property type="component" value="Unassembled WGS sequence"/>
</dbReference>
<dbReference type="SUPFAM" id="SSF51679">
    <property type="entry name" value="Bacterial luciferase-like"/>
    <property type="match status" value="1"/>
</dbReference>
<dbReference type="InterPro" id="IPR011251">
    <property type="entry name" value="Luciferase-like_dom"/>
</dbReference>
<name>A0A1H9FZL0_9ACTN</name>
<evidence type="ECO:0000259" key="2">
    <source>
        <dbReference type="Pfam" id="PF00296"/>
    </source>
</evidence>
<keyword evidence="1" id="KW-0560">Oxidoreductase</keyword>